<dbReference type="OrthoDB" id="5392447at2759"/>
<reference evidence="3" key="1">
    <citation type="journal article" date="2013" name="G3 (Bethesda)">
        <title>Comparative genomics of a plant-pathogenic fungus, Pyrenophora tritici-repentis, reveals transduplication and the impact of repeat elements on pathogenicity and population divergence.</title>
        <authorList>
            <person name="Manning V.A."/>
            <person name="Pandelova I."/>
            <person name="Dhillon B."/>
            <person name="Wilhelm L.J."/>
            <person name="Goodwin S.B."/>
            <person name="Berlin A.M."/>
            <person name="Figueroa M."/>
            <person name="Freitag M."/>
            <person name="Hane J.K."/>
            <person name="Henrissat B."/>
            <person name="Holman W.H."/>
            <person name="Kodira C.D."/>
            <person name="Martin J."/>
            <person name="Oliver R.P."/>
            <person name="Robbertse B."/>
            <person name="Schackwitz W."/>
            <person name="Schwartz D.C."/>
            <person name="Spatafora J.W."/>
            <person name="Turgeon B.G."/>
            <person name="Yandava C."/>
            <person name="Young S."/>
            <person name="Zhou S."/>
            <person name="Zeng Q."/>
            <person name="Grigoriev I.V."/>
            <person name="Ma L.-J."/>
            <person name="Ciuffetti L.M."/>
        </authorList>
    </citation>
    <scope>NUCLEOTIDE SEQUENCE [LARGE SCALE GENOMIC DNA]</scope>
    <source>
        <strain evidence="3">Pt-1C-BFP</strain>
    </source>
</reference>
<dbReference type="Proteomes" id="UP000001471">
    <property type="component" value="Unassembled WGS sequence"/>
</dbReference>
<feature type="compositionally biased region" description="Basic and acidic residues" evidence="1">
    <location>
        <begin position="12"/>
        <end position="23"/>
    </location>
</feature>
<dbReference type="HOGENOM" id="CLU_090027_0_0_1"/>
<accession>B2WCN2</accession>
<dbReference type="InterPro" id="IPR022085">
    <property type="entry name" value="OpdG"/>
</dbReference>
<name>B2WCN2_PYRTR</name>
<sequence>MSDDWFSSKLIPEQENHPEEKTTATEAAEAITRPVVNLDDPRGDICQLYGLLMDALLDLRHQTEPLLALLQAIEDLPQPEFTAAQPSKQPQDKLWKGLSDFGHIWYDVYYRSGSWKSDAEKTSGSKRDALRDEHARTAEFEARLFMAGLAHIPIGWGYEAIEKALGKDALLDFEIPAVAEWLVVCGQRFLQGAKEDEKTYAAGQSGGVQRAATKALNAMHEANAKDV</sequence>
<dbReference type="InParanoid" id="B2WCN2"/>
<evidence type="ECO:0000313" key="2">
    <source>
        <dbReference type="EMBL" id="EDU50660.1"/>
    </source>
</evidence>
<dbReference type="EMBL" id="DS231622">
    <property type="protein sequence ID" value="EDU50660.1"/>
    <property type="molecule type" value="Genomic_DNA"/>
</dbReference>
<proteinExistence type="predicted"/>
<gene>
    <name evidence="2" type="ORF">PTRG_07741</name>
</gene>
<evidence type="ECO:0000313" key="3">
    <source>
        <dbReference type="Proteomes" id="UP000001471"/>
    </source>
</evidence>
<dbReference type="AlphaFoldDB" id="B2WCN2"/>
<dbReference type="STRING" id="426418.B2WCN2"/>
<protein>
    <submittedName>
        <fullName evidence="2">Uncharacterized protein</fullName>
    </submittedName>
</protein>
<dbReference type="KEGG" id="ptrr:6346014"/>
<dbReference type="GeneID" id="6346014"/>
<feature type="region of interest" description="Disordered" evidence="1">
    <location>
        <begin position="1"/>
        <end position="26"/>
    </location>
</feature>
<dbReference type="eggNOG" id="ENOG502SQSX">
    <property type="taxonomic scope" value="Eukaryota"/>
</dbReference>
<dbReference type="OMA" id="WGYECIS"/>
<evidence type="ECO:0000256" key="1">
    <source>
        <dbReference type="SAM" id="MobiDB-lite"/>
    </source>
</evidence>
<organism evidence="2 3">
    <name type="scientific">Pyrenophora tritici-repentis (strain Pt-1C-BFP)</name>
    <name type="common">Wheat tan spot fungus</name>
    <name type="synonym">Drechslera tritici-repentis</name>
    <dbReference type="NCBI Taxonomy" id="426418"/>
    <lineage>
        <taxon>Eukaryota</taxon>
        <taxon>Fungi</taxon>
        <taxon>Dikarya</taxon>
        <taxon>Ascomycota</taxon>
        <taxon>Pezizomycotina</taxon>
        <taxon>Dothideomycetes</taxon>
        <taxon>Pleosporomycetidae</taxon>
        <taxon>Pleosporales</taxon>
        <taxon>Pleosporineae</taxon>
        <taxon>Pleosporaceae</taxon>
        <taxon>Pyrenophora</taxon>
    </lineage>
</organism>
<dbReference type="Pfam" id="PF12311">
    <property type="entry name" value="DUF3632"/>
    <property type="match status" value="1"/>
</dbReference>